<gene>
    <name evidence="2" type="ORF">NOCA2150005</name>
</gene>
<proteinExistence type="predicted"/>
<dbReference type="GO" id="GO:0003700">
    <property type="term" value="F:DNA-binding transcription factor activity"/>
    <property type="evidence" value="ECO:0007669"/>
    <property type="project" value="InterPro"/>
</dbReference>
<dbReference type="EMBL" id="CZKA01000007">
    <property type="protein sequence ID" value="CUR54263.1"/>
    <property type="molecule type" value="Genomic_DNA"/>
</dbReference>
<dbReference type="GO" id="GO:0006950">
    <property type="term" value="P:response to stress"/>
    <property type="evidence" value="ECO:0007669"/>
    <property type="project" value="TreeGrafter"/>
</dbReference>
<name>A0A2P2BX18_9ZZZZ</name>
<evidence type="ECO:0000259" key="1">
    <source>
        <dbReference type="PROSITE" id="PS50995"/>
    </source>
</evidence>
<dbReference type="PANTHER" id="PTHR33164">
    <property type="entry name" value="TRANSCRIPTIONAL REGULATOR, MARR FAMILY"/>
    <property type="match status" value="1"/>
</dbReference>
<organism evidence="2">
    <name type="scientific">metagenome</name>
    <dbReference type="NCBI Taxonomy" id="256318"/>
    <lineage>
        <taxon>unclassified sequences</taxon>
        <taxon>metagenomes</taxon>
    </lineage>
</organism>
<dbReference type="InterPro" id="IPR000835">
    <property type="entry name" value="HTH_MarR-typ"/>
</dbReference>
<feature type="domain" description="HTH marR-type" evidence="1">
    <location>
        <begin position="5"/>
        <end position="138"/>
    </location>
</feature>
<dbReference type="InterPro" id="IPR036388">
    <property type="entry name" value="WH-like_DNA-bd_sf"/>
</dbReference>
<dbReference type="InterPro" id="IPR039422">
    <property type="entry name" value="MarR/SlyA-like"/>
</dbReference>
<dbReference type="Gene3D" id="1.10.10.10">
    <property type="entry name" value="Winged helix-like DNA-binding domain superfamily/Winged helix DNA-binding domain"/>
    <property type="match status" value="1"/>
</dbReference>
<dbReference type="PANTHER" id="PTHR33164:SF57">
    <property type="entry name" value="MARR-FAMILY TRANSCRIPTIONAL REGULATOR"/>
    <property type="match status" value="1"/>
</dbReference>
<protein>
    <submittedName>
        <fullName evidence="2">Putative Transcriptional regulator</fullName>
    </submittedName>
</protein>
<dbReference type="PRINTS" id="PR00598">
    <property type="entry name" value="HTHMARR"/>
</dbReference>
<accession>A0A2P2BX18</accession>
<dbReference type="SMART" id="SM00347">
    <property type="entry name" value="HTH_MARR"/>
    <property type="match status" value="1"/>
</dbReference>
<dbReference type="SUPFAM" id="SSF46785">
    <property type="entry name" value="Winged helix' DNA-binding domain"/>
    <property type="match status" value="1"/>
</dbReference>
<reference evidence="2" key="1">
    <citation type="submission" date="2015-08" db="EMBL/GenBank/DDBJ databases">
        <authorList>
            <person name="Babu N.S."/>
            <person name="Beckwith C.J."/>
            <person name="Beseler K.G."/>
            <person name="Brison A."/>
            <person name="Carone J.V."/>
            <person name="Caskin T.P."/>
            <person name="Diamond M."/>
            <person name="Durham M.E."/>
            <person name="Foxe J.M."/>
            <person name="Go M."/>
            <person name="Henderson B.A."/>
            <person name="Jones I.B."/>
            <person name="McGettigan J.A."/>
            <person name="Micheletti S.J."/>
            <person name="Nasrallah M.E."/>
            <person name="Ortiz D."/>
            <person name="Piller C.R."/>
            <person name="Privatt S.R."/>
            <person name="Schneider S.L."/>
            <person name="Sharp S."/>
            <person name="Smith T.C."/>
            <person name="Stanton J.D."/>
            <person name="Ullery H.E."/>
            <person name="Wilson R.J."/>
            <person name="Serrano M.G."/>
            <person name="Buck G."/>
            <person name="Lee V."/>
            <person name="Wang Y."/>
            <person name="Carvalho R."/>
            <person name="Voegtly L."/>
            <person name="Shi R."/>
            <person name="Duckworth R."/>
            <person name="Johnson A."/>
            <person name="Loviza R."/>
            <person name="Walstead R."/>
            <person name="Shah Z."/>
            <person name="Kiflezghi M."/>
            <person name="Wade K."/>
            <person name="Ball S.L."/>
            <person name="Bradley K.W."/>
            <person name="Asai D.J."/>
            <person name="Bowman C.A."/>
            <person name="Russell D.A."/>
            <person name="Pope W.H."/>
            <person name="Jacobs-Sera D."/>
            <person name="Hendrix R.W."/>
            <person name="Hatfull G.F."/>
        </authorList>
    </citation>
    <scope>NUCLEOTIDE SEQUENCE</scope>
</reference>
<dbReference type="Pfam" id="PF01047">
    <property type="entry name" value="MarR"/>
    <property type="match status" value="1"/>
</dbReference>
<dbReference type="InterPro" id="IPR036390">
    <property type="entry name" value="WH_DNA-bd_sf"/>
</dbReference>
<evidence type="ECO:0000313" key="2">
    <source>
        <dbReference type="EMBL" id="CUR54263.1"/>
    </source>
</evidence>
<dbReference type="AlphaFoldDB" id="A0A2P2BX18"/>
<dbReference type="PROSITE" id="PS50995">
    <property type="entry name" value="HTH_MARR_2"/>
    <property type="match status" value="1"/>
</dbReference>
<sequence>MATATDEIEQQLLLLFRRTQAIHVRTSSGEMLIERSSYGILCLILDEGPQRLGTIAQTFTLDPSTITRQVQAVVKAGLAEKTVDVSDRRAMLLSLTPEGRAAIQEARTHRRAMLELLMQNWTEDERSEFGRALRRFNTTVDEWNVTGFPDVLVDQD</sequence>